<dbReference type="Gene3D" id="3.60.10.10">
    <property type="entry name" value="Endonuclease/exonuclease/phosphatase"/>
    <property type="match status" value="1"/>
</dbReference>
<dbReference type="PANTHER" id="PTHR23227:SF67">
    <property type="entry name" value="CRANIOFACIAL DEVELOPMENT PROTEIN 2-LIKE"/>
    <property type="match status" value="1"/>
</dbReference>
<dbReference type="CDD" id="cd09076">
    <property type="entry name" value="L1-EN"/>
    <property type="match status" value="1"/>
</dbReference>
<dbReference type="AlphaFoldDB" id="A0AAD9JDL0"/>
<gene>
    <name evidence="2" type="ORF">NP493_2658g00000</name>
</gene>
<protein>
    <recommendedName>
        <fullName evidence="1">Endonuclease/exonuclease/phosphatase domain-containing protein</fullName>
    </recommendedName>
</protein>
<evidence type="ECO:0000259" key="1">
    <source>
        <dbReference type="Pfam" id="PF14529"/>
    </source>
</evidence>
<dbReference type="PANTHER" id="PTHR23227">
    <property type="entry name" value="BUCENTAUR RELATED"/>
    <property type="match status" value="1"/>
</dbReference>
<evidence type="ECO:0000313" key="3">
    <source>
        <dbReference type="Proteomes" id="UP001209878"/>
    </source>
</evidence>
<accession>A0AAD9JDL0</accession>
<dbReference type="Pfam" id="PF14529">
    <property type="entry name" value="Exo_endo_phos_2"/>
    <property type="match status" value="1"/>
</dbReference>
<dbReference type="Proteomes" id="UP001209878">
    <property type="component" value="Unassembled WGS sequence"/>
</dbReference>
<reference evidence="2" key="1">
    <citation type="journal article" date="2023" name="Mol. Biol. Evol.">
        <title>Third-Generation Sequencing Reveals the Adaptive Role of the Epigenome in Three Deep-Sea Polychaetes.</title>
        <authorList>
            <person name="Perez M."/>
            <person name="Aroh O."/>
            <person name="Sun Y."/>
            <person name="Lan Y."/>
            <person name="Juniper S.K."/>
            <person name="Young C.R."/>
            <person name="Angers B."/>
            <person name="Qian P.Y."/>
        </authorList>
    </citation>
    <scope>NUCLEOTIDE SEQUENCE</scope>
    <source>
        <strain evidence="2">R07B-5</strain>
    </source>
</reference>
<dbReference type="SUPFAM" id="SSF56219">
    <property type="entry name" value="DNase I-like"/>
    <property type="match status" value="1"/>
</dbReference>
<keyword evidence="3" id="KW-1185">Reference proteome</keyword>
<dbReference type="EMBL" id="JAODUO010002649">
    <property type="protein sequence ID" value="KAK2151189.1"/>
    <property type="molecule type" value="Genomic_DNA"/>
</dbReference>
<feature type="domain" description="Endonuclease/exonuclease/phosphatase" evidence="1">
    <location>
        <begin position="96"/>
        <end position="236"/>
    </location>
</feature>
<evidence type="ECO:0000313" key="2">
    <source>
        <dbReference type="EMBL" id="KAK2151189.1"/>
    </source>
</evidence>
<dbReference type="InterPro" id="IPR005135">
    <property type="entry name" value="Endo/exonuclease/phosphatase"/>
</dbReference>
<organism evidence="2 3">
    <name type="scientific">Ridgeia piscesae</name>
    <name type="common">Tubeworm</name>
    <dbReference type="NCBI Taxonomy" id="27915"/>
    <lineage>
        <taxon>Eukaryota</taxon>
        <taxon>Metazoa</taxon>
        <taxon>Spiralia</taxon>
        <taxon>Lophotrochozoa</taxon>
        <taxon>Annelida</taxon>
        <taxon>Polychaeta</taxon>
        <taxon>Sedentaria</taxon>
        <taxon>Canalipalpata</taxon>
        <taxon>Sabellida</taxon>
        <taxon>Siboglinidae</taxon>
        <taxon>Ridgeia</taxon>
    </lineage>
</organism>
<sequence>MFEANKTAQIARERRAYNITVLELCETRWTQSGQVRLNTGEMILYSGHEEEDAHHTEGVAFMLSHEAQNALISWEAAGPRIIYASFKTKKENIKLNIIQCYAPTNDKDGETKEDFYNKLQTLCDKLKEKDMTILMGDLNAKIGSDSSGYEEVMGRQGLGKMNENGEMLADFCAFNNMSIGGSVFPHRRIHKATWVSPDHRTENQIDHICIGRKFRRSMQDVRVQRGADAASDHHLVLARMKMKLKKREVKKSTRTQYNVDFLKDRIKEMWTSTCSEVLGKKKYQQKDWISADTLNKVQVRKEKKGAINNSRTRAAKATAQEEYTEANRAVKNSVKTDKANFIEDLAKEAEDA</sequence>
<comment type="caution">
    <text evidence="2">The sequence shown here is derived from an EMBL/GenBank/DDBJ whole genome shotgun (WGS) entry which is preliminary data.</text>
</comment>
<name>A0AAD9JDL0_RIDPI</name>
<dbReference type="GO" id="GO:0003824">
    <property type="term" value="F:catalytic activity"/>
    <property type="evidence" value="ECO:0007669"/>
    <property type="project" value="InterPro"/>
</dbReference>
<dbReference type="InterPro" id="IPR027124">
    <property type="entry name" value="Swc5/CFDP1/2"/>
</dbReference>
<dbReference type="InterPro" id="IPR036691">
    <property type="entry name" value="Endo/exonu/phosph_ase_sf"/>
</dbReference>
<proteinExistence type="predicted"/>